<gene>
    <name evidence="1" type="ORF">ACFO3E_15095</name>
</gene>
<evidence type="ECO:0000313" key="2">
    <source>
        <dbReference type="Proteomes" id="UP001595957"/>
    </source>
</evidence>
<dbReference type="RefSeq" id="WP_380805769.1">
    <property type="nucleotide sequence ID" value="NZ_JBHSFZ010000036.1"/>
</dbReference>
<name>A0ABV9F3Z9_9SPHN</name>
<dbReference type="EMBL" id="JBHSFZ010000036">
    <property type="protein sequence ID" value="MFC4595505.1"/>
    <property type="molecule type" value="Genomic_DNA"/>
</dbReference>
<proteinExistence type="predicted"/>
<evidence type="ECO:0000313" key="1">
    <source>
        <dbReference type="EMBL" id="MFC4595505.1"/>
    </source>
</evidence>
<organism evidence="1 2">
    <name type="scientific">Sphingobium tyrosinilyticum</name>
    <dbReference type="NCBI Taxonomy" id="2715436"/>
    <lineage>
        <taxon>Bacteria</taxon>
        <taxon>Pseudomonadati</taxon>
        <taxon>Pseudomonadota</taxon>
        <taxon>Alphaproteobacteria</taxon>
        <taxon>Sphingomonadales</taxon>
        <taxon>Sphingomonadaceae</taxon>
        <taxon>Sphingobium</taxon>
    </lineage>
</organism>
<reference evidence="2" key="1">
    <citation type="journal article" date="2019" name="Int. J. Syst. Evol. Microbiol.">
        <title>The Global Catalogue of Microorganisms (GCM) 10K type strain sequencing project: providing services to taxonomists for standard genome sequencing and annotation.</title>
        <authorList>
            <consortium name="The Broad Institute Genomics Platform"/>
            <consortium name="The Broad Institute Genome Sequencing Center for Infectious Disease"/>
            <person name="Wu L."/>
            <person name="Ma J."/>
        </authorList>
    </citation>
    <scope>NUCLEOTIDE SEQUENCE [LARGE SCALE GENOMIC DNA]</scope>
    <source>
        <strain evidence="2">NBRC 103632</strain>
    </source>
</reference>
<dbReference type="Proteomes" id="UP001595957">
    <property type="component" value="Unassembled WGS sequence"/>
</dbReference>
<accession>A0ABV9F3Z9</accession>
<sequence>MRFLADFYTEYSRKIPIPGANLKWRVEEAVFLELQDWASENALSLEAGSFILFYPIEVGSTLTGTVELIEV</sequence>
<keyword evidence="2" id="KW-1185">Reference proteome</keyword>
<comment type="caution">
    <text evidence="1">The sequence shown here is derived from an EMBL/GenBank/DDBJ whole genome shotgun (WGS) entry which is preliminary data.</text>
</comment>
<protein>
    <submittedName>
        <fullName evidence="1">Uncharacterized protein</fullName>
    </submittedName>
</protein>